<dbReference type="InterPro" id="IPR050643">
    <property type="entry name" value="Periplasmic_pilus_chap"/>
</dbReference>
<evidence type="ECO:0000256" key="1">
    <source>
        <dbReference type="SAM" id="SignalP"/>
    </source>
</evidence>
<keyword evidence="4" id="KW-1185">Reference proteome</keyword>
<comment type="caution">
    <text evidence="3">The sequence shown here is derived from an EMBL/GenBank/DDBJ whole genome shotgun (WGS) entry which is preliminary data.</text>
</comment>
<name>A0ABV7UZ84_9SPHN</name>
<dbReference type="Pfam" id="PF00345">
    <property type="entry name" value="PapD_N"/>
    <property type="match status" value="1"/>
</dbReference>
<feature type="chain" id="PRO_5047067097" evidence="1">
    <location>
        <begin position="25"/>
        <end position="248"/>
    </location>
</feature>
<dbReference type="PANTHER" id="PTHR30251:SF4">
    <property type="entry name" value="SLR1668 PROTEIN"/>
    <property type="match status" value="1"/>
</dbReference>
<gene>
    <name evidence="3" type="ORF">ACFOOT_01735</name>
</gene>
<keyword evidence="1" id="KW-0732">Signal</keyword>
<evidence type="ECO:0000313" key="3">
    <source>
        <dbReference type="EMBL" id="MFC3670135.1"/>
    </source>
</evidence>
<accession>A0ABV7UZ84</accession>
<reference evidence="4" key="1">
    <citation type="journal article" date="2019" name="Int. J. Syst. Evol. Microbiol.">
        <title>The Global Catalogue of Microorganisms (GCM) 10K type strain sequencing project: providing services to taxonomists for standard genome sequencing and annotation.</title>
        <authorList>
            <consortium name="The Broad Institute Genomics Platform"/>
            <consortium name="The Broad Institute Genome Sequencing Center for Infectious Disease"/>
            <person name="Wu L."/>
            <person name="Ma J."/>
        </authorList>
    </citation>
    <scope>NUCLEOTIDE SEQUENCE [LARGE SCALE GENOMIC DNA]</scope>
    <source>
        <strain evidence="4">KCTC 42224</strain>
    </source>
</reference>
<proteinExistence type="predicted"/>
<dbReference type="EMBL" id="JBHRYE010000003">
    <property type="protein sequence ID" value="MFC3670135.1"/>
    <property type="molecule type" value="Genomic_DNA"/>
</dbReference>
<feature type="domain" description="Pili assembly chaperone N-terminal" evidence="2">
    <location>
        <begin position="28"/>
        <end position="144"/>
    </location>
</feature>
<feature type="signal peptide" evidence="1">
    <location>
        <begin position="1"/>
        <end position="24"/>
    </location>
</feature>
<organism evidence="3 4">
    <name type="scientific">Novosphingobium pokkalii</name>
    <dbReference type="NCBI Taxonomy" id="1770194"/>
    <lineage>
        <taxon>Bacteria</taxon>
        <taxon>Pseudomonadati</taxon>
        <taxon>Pseudomonadota</taxon>
        <taxon>Alphaproteobacteria</taxon>
        <taxon>Sphingomonadales</taxon>
        <taxon>Sphingomonadaceae</taxon>
        <taxon>Novosphingobium</taxon>
    </lineage>
</organism>
<dbReference type="RefSeq" id="WP_191324990.1">
    <property type="nucleotide sequence ID" value="NZ_BMZP01000013.1"/>
</dbReference>
<dbReference type="InterPro" id="IPR013783">
    <property type="entry name" value="Ig-like_fold"/>
</dbReference>
<dbReference type="InterPro" id="IPR008962">
    <property type="entry name" value="PapD-like_sf"/>
</dbReference>
<evidence type="ECO:0000313" key="4">
    <source>
        <dbReference type="Proteomes" id="UP001595683"/>
    </source>
</evidence>
<protein>
    <submittedName>
        <fullName evidence="3">Molecular chaperone</fullName>
    </submittedName>
</protein>
<dbReference type="Gene3D" id="2.60.40.10">
    <property type="entry name" value="Immunoglobulins"/>
    <property type="match status" value="1"/>
</dbReference>
<evidence type="ECO:0000259" key="2">
    <source>
        <dbReference type="Pfam" id="PF00345"/>
    </source>
</evidence>
<dbReference type="PANTHER" id="PTHR30251">
    <property type="entry name" value="PILUS ASSEMBLY CHAPERONE"/>
    <property type="match status" value="1"/>
</dbReference>
<dbReference type="Proteomes" id="UP001595683">
    <property type="component" value="Unassembled WGS sequence"/>
</dbReference>
<sequence length="248" mass="26685">MKLFRQFSLLTLLALNLAPQPAGAAALRISPIGVDIRSDERAAAVTIFNSDNEPVTLQVRLFKWGQVDGEDRLEPATDLIASPPSLKIEPNKSFTLRVARTSTGAVAGELSYRLFIDELPKPIDPRAVSQGVRMVLRTSMPVFVVDKTAIARLAWRVWEDKGGIHAEATNSGLRHAKIGGLRLELADGSVLTLAQGLAGYVLAGSAKRFDYQATSGTPPVHLKSGAPVTVLAKNDLLDIRDSVAAEVR</sequence>
<dbReference type="SUPFAM" id="SSF49354">
    <property type="entry name" value="PapD-like"/>
    <property type="match status" value="1"/>
</dbReference>
<dbReference type="InterPro" id="IPR016147">
    <property type="entry name" value="Pili_assmbl_chaperone_N"/>
</dbReference>